<evidence type="ECO:0000313" key="4">
    <source>
        <dbReference type="EMBL" id="NEX78875.1"/>
    </source>
</evidence>
<proteinExistence type="predicted"/>
<dbReference type="Pfam" id="PF25164">
    <property type="entry name" value="CoiA_N"/>
    <property type="match status" value="1"/>
</dbReference>
<keyword evidence="5" id="KW-1185">Reference proteome</keyword>
<reference evidence="4" key="1">
    <citation type="submission" date="2020-02" db="EMBL/GenBank/DDBJ databases">
        <title>Bacillus sedimentmangrovi sp. nov., isolated from sediment of the mangrove ecosystem.</title>
        <authorList>
            <person name="Liu G."/>
        </authorList>
    </citation>
    <scope>NUCLEOTIDE SEQUENCE [LARGE SCALE GENOMIC DNA]</scope>
    <source>
        <strain evidence="4">SgZ-7</strain>
    </source>
</reference>
<dbReference type="InterPro" id="IPR021176">
    <property type="entry name" value="Competence-induced_CoiA"/>
</dbReference>
<dbReference type="Proteomes" id="UP000481621">
    <property type="component" value="Unassembled WGS sequence"/>
</dbReference>
<dbReference type="AlphaFoldDB" id="A0A6B3TPG9"/>
<organism evidence="4 5">
    <name type="scientific">Neobacillus thermocopriae</name>
    <dbReference type="NCBI Taxonomy" id="1215031"/>
    <lineage>
        <taxon>Bacteria</taxon>
        <taxon>Bacillati</taxon>
        <taxon>Bacillota</taxon>
        <taxon>Bacilli</taxon>
        <taxon>Bacillales</taxon>
        <taxon>Bacillaceae</taxon>
        <taxon>Neobacillus</taxon>
    </lineage>
</organism>
<evidence type="ECO:0000259" key="2">
    <source>
        <dbReference type="Pfam" id="PF25164"/>
    </source>
</evidence>
<evidence type="ECO:0008006" key="6">
    <source>
        <dbReference type="Google" id="ProtNLM"/>
    </source>
</evidence>
<feature type="domain" description="Competence protein CoiA nuclease-like" evidence="1">
    <location>
        <begin position="68"/>
        <end position="223"/>
    </location>
</feature>
<evidence type="ECO:0000259" key="1">
    <source>
        <dbReference type="Pfam" id="PF06054"/>
    </source>
</evidence>
<accession>A0A6B3TPG9</accession>
<protein>
    <recommendedName>
        <fullName evidence="6">Competence protein CoiA</fullName>
    </recommendedName>
</protein>
<dbReference type="Pfam" id="PF25166">
    <property type="entry name" value="CoiA_C"/>
    <property type="match status" value="1"/>
</dbReference>
<name>A0A6B3TPG9_9BACI</name>
<feature type="domain" description="Competence protein CoiA C-terminal" evidence="3">
    <location>
        <begin position="230"/>
        <end position="379"/>
    </location>
</feature>
<dbReference type="InterPro" id="IPR057253">
    <property type="entry name" value="CoiA-like_N"/>
</dbReference>
<dbReference type="RefSeq" id="WP_163251384.1">
    <property type="nucleotide sequence ID" value="NZ_JAAIUV010000010.1"/>
</dbReference>
<sequence>MLTAHTKTGLKICLGNYYSKEALLELRKKEEFICPICGENVILKLGNQRIFHFSHKRGSTCHKFFESETMDHMEGKLQLYQWLTRQKIPCCLEYYDKEIKQRPDILFQFNGRKFALEYQCSTISESVFEKRTKTYLENDYIPLWILSSNHLKRNGNNVISLSNFSYLFLRKSSVGDYIPAYCSEKKQFHFIQSLFPYSIKNAFAQYSINPLEKMNINTLLAPSKKWFVLEYATWARAINHFTLKWTLHSHAAKDPFLKEIYSRNLNIFLLPPEIGLPLPHSYYLQTSPVKWQTYLYLDVISRKHPGETITLQEIQFHVNKRMKRNEIVIRKLPQLNEINPMVPVMEYFRELIKLNIFIRTGDTTCQVKRKIIIPTSEQEKKEAHEFFKGIYKSLGII</sequence>
<evidence type="ECO:0000259" key="3">
    <source>
        <dbReference type="Pfam" id="PF25166"/>
    </source>
</evidence>
<dbReference type="InterPro" id="IPR010330">
    <property type="entry name" value="CoiA_nuc"/>
</dbReference>
<dbReference type="Pfam" id="PF06054">
    <property type="entry name" value="CoiA_nuc"/>
    <property type="match status" value="1"/>
</dbReference>
<dbReference type="EMBL" id="JAAIUV010000010">
    <property type="protein sequence ID" value="NEX78875.1"/>
    <property type="molecule type" value="Genomic_DNA"/>
</dbReference>
<gene>
    <name evidence="4" type="ORF">G4Z05_08240</name>
</gene>
<dbReference type="InterPro" id="IPR057252">
    <property type="entry name" value="CoiA_C"/>
</dbReference>
<evidence type="ECO:0000313" key="5">
    <source>
        <dbReference type="Proteomes" id="UP000481621"/>
    </source>
</evidence>
<feature type="domain" description="Competence protein CoiA-like N-terminal" evidence="2">
    <location>
        <begin position="18"/>
        <end position="62"/>
    </location>
</feature>
<comment type="caution">
    <text evidence="4">The sequence shown here is derived from an EMBL/GenBank/DDBJ whole genome shotgun (WGS) entry which is preliminary data.</text>
</comment>
<dbReference type="PIRSF" id="PIRSF007487">
    <property type="entry name" value="Competence-induced_CoiA_bac"/>
    <property type="match status" value="1"/>
</dbReference>